<reference evidence="5" key="1">
    <citation type="submission" date="2017-12" db="EMBL/GenBank/DDBJ databases">
        <title>Genomic analysis of Paracoccus sp. CBA4604.</title>
        <authorList>
            <person name="Roh S.W."/>
            <person name="Kim J.Y."/>
            <person name="Kim J.S."/>
        </authorList>
    </citation>
    <scope>NUCLEOTIDE SEQUENCE [LARGE SCALE GENOMIC DNA]</scope>
    <source>
        <strain evidence="5">CBA4604</strain>
    </source>
</reference>
<feature type="domain" description="DUF4174" evidence="3">
    <location>
        <begin position="68"/>
        <end position="168"/>
    </location>
</feature>
<evidence type="ECO:0000313" key="5">
    <source>
        <dbReference type="Proteomes" id="UP000234882"/>
    </source>
</evidence>
<proteinExistence type="predicted"/>
<dbReference type="OrthoDB" id="7362103at2"/>
<keyword evidence="5" id="KW-1185">Reference proteome</keyword>
<feature type="region of interest" description="Disordered" evidence="2">
    <location>
        <begin position="19"/>
        <end position="45"/>
    </location>
</feature>
<accession>A0A2K9MIX7</accession>
<name>A0A2K9MIX7_9RHOB</name>
<dbReference type="AlphaFoldDB" id="A0A2K9MIX7"/>
<sequence>MKHVLMMLAAAMMLGAMGPGRDDAPPRRVNPPSAAEVDAMQTPRAPEVRSDQTLITLDILNAAEVAPEDFMWQARPVVVFADTDADPAFVRQLQELRDRPAALVQRDVVVITDTDPADPSIWRRSLHPRGFSLVIMDKDGQVKQRKPQPWSVREISRAIDKFPLRLQEIGRAGLLR</sequence>
<evidence type="ECO:0000256" key="1">
    <source>
        <dbReference type="ARBA" id="ARBA00022729"/>
    </source>
</evidence>
<protein>
    <recommendedName>
        <fullName evidence="3">DUF4174 domain-containing protein</fullName>
    </recommendedName>
</protein>
<gene>
    <name evidence="4" type="ORF">CYR75_07210</name>
</gene>
<organism evidence="4 5">
    <name type="scientific">Paracoccus jeotgali</name>
    <dbReference type="NCBI Taxonomy" id="2065379"/>
    <lineage>
        <taxon>Bacteria</taxon>
        <taxon>Pseudomonadati</taxon>
        <taxon>Pseudomonadota</taxon>
        <taxon>Alphaproteobacteria</taxon>
        <taxon>Rhodobacterales</taxon>
        <taxon>Paracoccaceae</taxon>
        <taxon>Paracoccus</taxon>
    </lineage>
</organism>
<evidence type="ECO:0000313" key="4">
    <source>
        <dbReference type="EMBL" id="AUM75587.1"/>
    </source>
</evidence>
<dbReference type="InterPro" id="IPR025232">
    <property type="entry name" value="DUF4174"/>
</dbReference>
<evidence type="ECO:0000256" key="2">
    <source>
        <dbReference type="SAM" id="MobiDB-lite"/>
    </source>
</evidence>
<dbReference type="KEGG" id="paru:CYR75_07210"/>
<keyword evidence="1" id="KW-0732">Signal</keyword>
<evidence type="ECO:0000259" key="3">
    <source>
        <dbReference type="Pfam" id="PF13778"/>
    </source>
</evidence>
<dbReference type="EMBL" id="CP025583">
    <property type="protein sequence ID" value="AUM75587.1"/>
    <property type="molecule type" value="Genomic_DNA"/>
</dbReference>
<dbReference type="Pfam" id="PF13778">
    <property type="entry name" value="DUF4174"/>
    <property type="match status" value="1"/>
</dbReference>
<dbReference type="Proteomes" id="UP000234882">
    <property type="component" value="Chromosome"/>
</dbReference>